<dbReference type="EMBL" id="ML977497">
    <property type="protein sequence ID" value="KAF2134864.1"/>
    <property type="molecule type" value="Genomic_DNA"/>
</dbReference>
<keyword evidence="4" id="KW-1185">Reference proteome</keyword>
<sequence>MSSGDGERSVPPGEPPPTDNFYSPENATFYEQQPYQPLDSSKREIRLLKVLRDVQSGSLRFTLMPPIPLEQADTYTAISYCAGDPKNTRSLEVNGIQFNAFANLALAIDEICHYRLQVHGDSEPLLWTDQICINQSNPMERSHQVGFMYAIYSHAREVVICLSTQHVDGLAIEWVQHMEWKVTKHSDGPSLTWRKIFEERTAYCMSNINDDRFMRGWVDVVKMIEQPWWRRAWVVQEFAAARDVYFIYGRQSIHWKTLSTSLSQYFQVQELIVSARDFPQNRQLGFLEKRTQQAEDAVSFILTLKRFGLRDFTDLLIHHSCSCEASDQRDRIYAFLGFPNAYGIEPDYRPENSVQAVFTETARRMILGNETIGGLSYAVTARGDLSPTLPSWVPDWTCKRQSSNVSPFGPTISFTGLSRVIPEAEFSDQGKTLEASGIYVGTLTRQVSQNLDPTGYFSTEHKDEFSTTSVATINDQVWILYTAPVPFVLRSSGDGFRLICRAVRSLMGCPFEVDVFHRLIDQVTEDAGWKRIKIY</sequence>
<dbReference type="PANTHER" id="PTHR24148:SF73">
    <property type="entry name" value="HET DOMAIN PROTEIN (AFU_ORTHOLOGUE AFUA_8G01020)"/>
    <property type="match status" value="1"/>
</dbReference>
<organism evidence="3 4">
    <name type="scientific">Dothidotthia symphoricarpi CBS 119687</name>
    <dbReference type="NCBI Taxonomy" id="1392245"/>
    <lineage>
        <taxon>Eukaryota</taxon>
        <taxon>Fungi</taxon>
        <taxon>Dikarya</taxon>
        <taxon>Ascomycota</taxon>
        <taxon>Pezizomycotina</taxon>
        <taxon>Dothideomycetes</taxon>
        <taxon>Pleosporomycetidae</taxon>
        <taxon>Pleosporales</taxon>
        <taxon>Dothidotthiaceae</taxon>
        <taxon>Dothidotthia</taxon>
    </lineage>
</organism>
<feature type="compositionally biased region" description="Polar residues" evidence="1">
    <location>
        <begin position="20"/>
        <end position="35"/>
    </location>
</feature>
<name>A0A6A6AV87_9PLEO</name>
<dbReference type="Pfam" id="PF06985">
    <property type="entry name" value="HET"/>
    <property type="match status" value="1"/>
</dbReference>
<dbReference type="PANTHER" id="PTHR24148">
    <property type="entry name" value="ANKYRIN REPEAT DOMAIN-CONTAINING PROTEIN 39 HOMOLOG-RELATED"/>
    <property type="match status" value="1"/>
</dbReference>
<dbReference type="AlphaFoldDB" id="A0A6A6AV87"/>
<dbReference type="Proteomes" id="UP000799771">
    <property type="component" value="Unassembled WGS sequence"/>
</dbReference>
<evidence type="ECO:0000313" key="3">
    <source>
        <dbReference type="EMBL" id="KAF2134864.1"/>
    </source>
</evidence>
<dbReference type="GeneID" id="54407601"/>
<dbReference type="RefSeq" id="XP_033529251.1">
    <property type="nucleotide sequence ID" value="XM_033667169.1"/>
</dbReference>
<accession>A0A6A6AV87</accession>
<reference evidence="3" key="1">
    <citation type="journal article" date="2020" name="Stud. Mycol.">
        <title>101 Dothideomycetes genomes: a test case for predicting lifestyles and emergence of pathogens.</title>
        <authorList>
            <person name="Haridas S."/>
            <person name="Albert R."/>
            <person name="Binder M."/>
            <person name="Bloem J."/>
            <person name="Labutti K."/>
            <person name="Salamov A."/>
            <person name="Andreopoulos B."/>
            <person name="Baker S."/>
            <person name="Barry K."/>
            <person name="Bills G."/>
            <person name="Bluhm B."/>
            <person name="Cannon C."/>
            <person name="Castanera R."/>
            <person name="Culley D."/>
            <person name="Daum C."/>
            <person name="Ezra D."/>
            <person name="Gonzalez J."/>
            <person name="Henrissat B."/>
            <person name="Kuo A."/>
            <person name="Liang C."/>
            <person name="Lipzen A."/>
            <person name="Lutzoni F."/>
            <person name="Magnuson J."/>
            <person name="Mondo S."/>
            <person name="Nolan M."/>
            <person name="Ohm R."/>
            <person name="Pangilinan J."/>
            <person name="Park H.-J."/>
            <person name="Ramirez L."/>
            <person name="Alfaro M."/>
            <person name="Sun H."/>
            <person name="Tritt A."/>
            <person name="Yoshinaga Y."/>
            <person name="Zwiers L.-H."/>
            <person name="Turgeon B."/>
            <person name="Goodwin S."/>
            <person name="Spatafora J."/>
            <person name="Crous P."/>
            <person name="Grigoriev I."/>
        </authorList>
    </citation>
    <scope>NUCLEOTIDE SEQUENCE</scope>
    <source>
        <strain evidence="3">CBS 119687</strain>
    </source>
</reference>
<dbReference type="OrthoDB" id="3477286at2759"/>
<evidence type="ECO:0000256" key="1">
    <source>
        <dbReference type="SAM" id="MobiDB-lite"/>
    </source>
</evidence>
<feature type="domain" description="Heterokaryon incompatibility" evidence="2">
    <location>
        <begin position="75"/>
        <end position="237"/>
    </location>
</feature>
<gene>
    <name evidence="3" type="ORF">P153DRAFT_362587</name>
</gene>
<evidence type="ECO:0000313" key="4">
    <source>
        <dbReference type="Proteomes" id="UP000799771"/>
    </source>
</evidence>
<proteinExistence type="predicted"/>
<evidence type="ECO:0000259" key="2">
    <source>
        <dbReference type="Pfam" id="PF06985"/>
    </source>
</evidence>
<dbReference type="InterPro" id="IPR052895">
    <property type="entry name" value="HetReg/Transcr_Mod"/>
</dbReference>
<protein>
    <recommendedName>
        <fullName evidence="2">Heterokaryon incompatibility domain-containing protein</fullName>
    </recommendedName>
</protein>
<dbReference type="InterPro" id="IPR010730">
    <property type="entry name" value="HET"/>
</dbReference>
<feature type="region of interest" description="Disordered" evidence="1">
    <location>
        <begin position="1"/>
        <end position="35"/>
    </location>
</feature>